<accession>A0AAU9D4V1</accession>
<proteinExistence type="predicted"/>
<organism evidence="2 3">
    <name type="scientific">Haliovirga abyssi</name>
    <dbReference type="NCBI Taxonomy" id="2996794"/>
    <lineage>
        <taxon>Bacteria</taxon>
        <taxon>Fusobacteriati</taxon>
        <taxon>Fusobacteriota</taxon>
        <taxon>Fusobacteriia</taxon>
        <taxon>Fusobacteriales</taxon>
        <taxon>Haliovirgaceae</taxon>
        <taxon>Haliovirga</taxon>
    </lineage>
</organism>
<dbReference type="EMBL" id="AP027059">
    <property type="protein sequence ID" value="BDU51071.1"/>
    <property type="molecule type" value="Genomic_DNA"/>
</dbReference>
<dbReference type="RefSeq" id="WP_307903913.1">
    <property type="nucleotide sequence ID" value="NZ_AP027059.1"/>
</dbReference>
<evidence type="ECO:0000313" key="3">
    <source>
        <dbReference type="Proteomes" id="UP001321582"/>
    </source>
</evidence>
<protein>
    <recommendedName>
        <fullName evidence="1">DUF8042 domain-containing protein</fullName>
    </recommendedName>
</protein>
<dbReference type="Proteomes" id="UP001321582">
    <property type="component" value="Chromosome"/>
</dbReference>
<keyword evidence="3" id="KW-1185">Reference proteome</keyword>
<evidence type="ECO:0000313" key="2">
    <source>
        <dbReference type="EMBL" id="BDU51071.1"/>
    </source>
</evidence>
<evidence type="ECO:0000259" key="1">
    <source>
        <dbReference type="Pfam" id="PF26154"/>
    </source>
</evidence>
<sequence length="203" mass="23621">MEIFIDKVKVDADIEKTDDLDTIIKEVENFIKETGKVIISINIDGRALEDVDNVTINEVKKIEFETQIPQVLLLESFQEMNNYIYKLKDGIQNIVNLLAIEEESEAFTIIVQLTNGLEWIDNVFSSVKEILGIEFKKIEFDELIESFQNIVESIVESIEDRDYVLLSDILEYELLDMLEDIEKKLPILYDEILEDGKNKYMKS</sequence>
<feature type="domain" description="DUF8042" evidence="1">
    <location>
        <begin position="77"/>
        <end position="182"/>
    </location>
</feature>
<dbReference type="AlphaFoldDB" id="A0AAU9D4V1"/>
<reference evidence="2 3" key="1">
    <citation type="submission" date="2022-11" db="EMBL/GenBank/DDBJ databases">
        <title>Haliovirga abyssi gen. nov., sp. nov., a mesophilic fermentative bacterium isolated from the Iheya North hydrothermal field and the proposal of Haliovirgaceae fam. nov.</title>
        <authorList>
            <person name="Miyazaki U."/>
            <person name="Tame A."/>
            <person name="Miyazaki J."/>
            <person name="Takai K."/>
            <person name="Sawayama S."/>
            <person name="Kitajima M."/>
            <person name="Okamoto A."/>
            <person name="Nakagawa S."/>
        </authorList>
    </citation>
    <scope>NUCLEOTIDE SEQUENCE [LARGE SCALE GENOMIC DNA]</scope>
    <source>
        <strain evidence="2 3">IC12</strain>
    </source>
</reference>
<dbReference type="KEGG" id="haby:HLVA_16400"/>
<dbReference type="InterPro" id="IPR058355">
    <property type="entry name" value="DUF8042"/>
</dbReference>
<dbReference type="Pfam" id="PF26154">
    <property type="entry name" value="DUF8042"/>
    <property type="match status" value="1"/>
</dbReference>
<name>A0AAU9D4V1_9FUSO</name>
<gene>
    <name evidence="2" type="ORF">HLVA_16400</name>
</gene>